<dbReference type="InParanoid" id="A0A0V0QX97"/>
<dbReference type="Proteomes" id="UP000054937">
    <property type="component" value="Unassembled WGS sequence"/>
</dbReference>
<sequence length="250" mass="29120">MENDILKVIQIIQQLVQDQNQKLLLGKIFYLQENKEENQDTHQQKEIQRVSYLCQNLLYQMGIELKIINKQSIKYKSNPFGSLKSLGLTQLSDEYQNFTLISEKSLQYREKQQNNAQNTQNGINQGSNKNQYNGINYQVFQKQKVQQQQQQQNQINSPLANQQQQSVQGKTYFQQQYSKISQDQQWQKAKEKLENEKKQLKSKAKSIVADVQGKISQFQGFGKMLGGFNMTPTTNGPLWSKWVENTSLEV</sequence>
<proteinExistence type="predicted"/>
<dbReference type="EMBL" id="LDAU01000091">
    <property type="protein sequence ID" value="KRX06866.1"/>
    <property type="molecule type" value="Genomic_DNA"/>
</dbReference>
<evidence type="ECO:0000313" key="2">
    <source>
        <dbReference type="EMBL" id="KRX06866.1"/>
    </source>
</evidence>
<feature type="coiled-coil region" evidence="1">
    <location>
        <begin position="183"/>
        <end position="210"/>
    </location>
</feature>
<gene>
    <name evidence="2" type="ORF">PPERSA_11511</name>
</gene>
<name>A0A0V0QX97_PSEPJ</name>
<comment type="caution">
    <text evidence="2">The sequence shown here is derived from an EMBL/GenBank/DDBJ whole genome shotgun (WGS) entry which is preliminary data.</text>
</comment>
<keyword evidence="1" id="KW-0175">Coiled coil</keyword>
<organism evidence="2 3">
    <name type="scientific">Pseudocohnilembus persalinus</name>
    <name type="common">Ciliate</name>
    <dbReference type="NCBI Taxonomy" id="266149"/>
    <lineage>
        <taxon>Eukaryota</taxon>
        <taxon>Sar</taxon>
        <taxon>Alveolata</taxon>
        <taxon>Ciliophora</taxon>
        <taxon>Intramacronucleata</taxon>
        <taxon>Oligohymenophorea</taxon>
        <taxon>Scuticociliatia</taxon>
        <taxon>Philasterida</taxon>
        <taxon>Pseudocohnilembidae</taxon>
        <taxon>Pseudocohnilembus</taxon>
    </lineage>
</organism>
<dbReference type="AlphaFoldDB" id="A0A0V0QX97"/>
<reference evidence="2 3" key="1">
    <citation type="journal article" date="2015" name="Sci. Rep.">
        <title>Genome of the facultative scuticociliatosis pathogen Pseudocohnilembus persalinus provides insight into its virulence through horizontal gene transfer.</title>
        <authorList>
            <person name="Xiong J."/>
            <person name="Wang G."/>
            <person name="Cheng J."/>
            <person name="Tian M."/>
            <person name="Pan X."/>
            <person name="Warren A."/>
            <person name="Jiang C."/>
            <person name="Yuan D."/>
            <person name="Miao W."/>
        </authorList>
    </citation>
    <scope>NUCLEOTIDE SEQUENCE [LARGE SCALE GENOMIC DNA]</scope>
    <source>
        <strain evidence="2">36N120E</strain>
    </source>
</reference>
<evidence type="ECO:0000256" key="1">
    <source>
        <dbReference type="SAM" id="Coils"/>
    </source>
</evidence>
<accession>A0A0V0QX97</accession>
<protein>
    <submittedName>
        <fullName evidence="2">Uncharacterized protein</fullName>
    </submittedName>
</protein>
<evidence type="ECO:0000313" key="3">
    <source>
        <dbReference type="Proteomes" id="UP000054937"/>
    </source>
</evidence>
<keyword evidence="3" id="KW-1185">Reference proteome</keyword>